<evidence type="ECO:0008006" key="4">
    <source>
        <dbReference type="Google" id="ProtNLM"/>
    </source>
</evidence>
<keyword evidence="2" id="KW-0614">Plasmid</keyword>
<feature type="signal peptide" evidence="1">
    <location>
        <begin position="1"/>
        <end position="20"/>
    </location>
</feature>
<evidence type="ECO:0000256" key="1">
    <source>
        <dbReference type="SAM" id="SignalP"/>
    </source>
</evidence>
<dbReference type="Proteomes" id="UP000315115">
    <property type="component" value="Plasmid pAM7"/>
</dbReference>
<feature type="chain" id="PRO_5021768424" description="Lipoprotein" evidence="1">
    <location>
        <begin position="21"/>
        <end position="411"/>
    </location>
</feature>
<geneLocation type="plasmid" evidence="3">
    <name>pam7 dna</name>
</geneLocation>
<proteinExistence type="predicted"/>
<keyword evidence="1" id="KW-0732">Signal</keyword>
<name>A0A510IFK7_9VIBR</name>
<gene>
    <name evidence="2" type="ORF">VroAM7_49900</name>
</gene>
<organism evidence="2 3">
    <name type="scientific">Vibrio rotiferianus</name>
    <dbReference type="NCBI Taxonomy" id="190895"/>
    <lineage>
        <taxon>Bacteria</taxon>
        <taxon>Pseudomonadati</taxon>
        <taxon>Pseudomonadota</taxon>
        <taxon>Gammaproteobacteria</taxon>
        <taxon>Vibrionales</taxon>
        <taxon>Vibrionaceae</taxon>
        <taxon>Vibrio</taxon>
    </lineage>
</organism>
<sequence>MIKKLTYALFVSLALSGCFSDVDKSAVTEGELNQEVPTERAVKEGVNDVFNLVGVMDAAQPANIIYNASVTFDTNYETQEYEVYLLNNHTNEVKRIDRGALQKNKKIDFTFEEQFDQPNLTLVFRLSKGGLQFLIGQPGEFICYLDIPRPFFSKSVVCNESTTSVALLAHNNAVEEFSDLLAPSTINQWKRLNGIEQRITLDMFAMVLSVFQTTMIEMPMNIPFEERERSQISKTAGVAKSMMTYVSENHYLDIRFLENQIRYYYPEMEKLGFILSTSGKMWVDNWHNYFLTSEKRRKLIDQFFRGSNDLVFVDTQAFRVQQPVFNKDKLTVQWISWPWFDSVEIFVDDVSVGLVKDDQFQLDSDVFNTITFKPLGKLGKFQTIKLSKSSLVDRFERVIEDDKFGGAYVSK</sequence>
<accession>A0A510IFK7</accession>
<evidence type="ECO:0000313" key="2">
    <source>
        <dbReference type="EMBL" id="BBL92337.1"/>
    </source>
</evidence>
<evidence type="ECO:0000313" key="3">
    <source>
        <dbReference type="Proteomes" id="UP000315115"/>
    </source>
</evidence>
<dbReference type="AlphaFoldDB" id="A0A510IFK7"/>
<reference evidence="3" key="1">
    <citation type="submission" date="2019-07" db="EMBL/GenBank/DDBJ databases">
        <title>Complete Genome Sequences of Vibrion rotiferianus strain AM7.</title>
        <authorList>
            <person name="Miyazaki K."/>
            <person name="Wiseschart A."/>
            <person name="Pootanakit K."/>
            <person name="Ishimori K."/>
            <person name="Kitahara K."/>
        </authorList>
    </citation>
    <scope>NUCLEOTIDE SEQUENCE [LARGE SCALE GENOMIC DNA]</scope>
    <source>
        <strain evidence="3">AM7</strain>
        <plasmid evidence="3">pam7 dna</plasmid>
    </source>
</reference>
<dbReference type="EMBL" id="AP019800">
    <property type="protein sequence ID" value="BBL92337.1"/>
    <property type="molecule type" value="Genomic_DNA"/>
</dbReference>
<dbReference type="PROSITE" id="PS51257">
    <property type="entry name" value="PROKAR_LIPOPROTEIN"/>
    <property type="match status" value="1"/>
</dbReference>
<dbReference type="RefSeq" id="WP_143694302.1">
    <property type="nucleotide sequence ID" value="NZ_AP019800.1"/>
</dbReference>
<protein>
    <recommendedName>
        <fullName evidence="4">Lipoprotein</fullName>
    </recommendedName>
</protein>